<proteinExistence type="predicted"/>
<keyword evidence="1" id="KW-1133">Transmembrane helix</keyword>
<organism evidence="2 3">
    <name type="scientific">Cyclotella atomus</name>
    <dbReference type="NCBI Taxonomy" id="382360"/>
    <lineage>
        <taxon>Eukaryota</taxon>
        <taxon>Sar</taxon>
        <taxon>Stramenopiles</taxon>
        <taxon>Ochrophyta</taxon>
        <taxon>Bacillariophyta</taxon>
        <taxon>Coscinodiscophyceae</taxon>
        <taxon>Thalassiosirophycidae</taxon>
        <taxon>Stephanodiscales</taxon>
        <taxon>Stephanodiscaceae</taxon>
        <taxon>Cyclotella</taxon>
    </lineage>
</organism>
<dbReference type="Proteomes" id="UP001530400">
    <property type="component" value="Unassembled WGS sequence"/>
</dbReference>
<sequence>MACKLANGILCFGPATFVSIAFILSQFGSKGCHYLSFGNADDVVTIFNKNQVMGAGFTCFGTKDGIDYYYPELLPFSEQTIFVQNMGIATTVMGATAWGLYIVASCVRFPPPVWLFLSALLVATSICEGLCFTFFNAPVCDIADCSLGKSSKCSLSAVVFWALSSFMTCAVFKDAQDRFNEENEQEAVGDGE</sequence>
<name>A0ABD3MSM1_9STRA</name>
<feature type="transmembrane region" description="Helical" evidence="1">
    <location>
        <begin position="7"/>
        <end position="27"/>
    </location>
</feature>
<dbReference type="AlphaFoldDB" id="A0ABD3MSM1"/>
<feature type="transmembrane region" description="Helical" evidence="1">
    <location>
        <begin position="155"/>
        <end position="172"/>
    </location>
</feature>
<comment type="caution">
    <text evidence="2">The sequence shown here is derived from an EMBL/GenBank/DDBJ whole genome shotgun (WGS) entry which is preliminary data.</text>
</comment>
<keyword evidence="3" id="KW-1185">Reference proteome</keyword>
<protein>
    <submittedName>
        <fullName evidence="2">Uncharacterized protein</fullName>
    </submittedName>
</protein>
<evidence type="ECO:0000313" key="2">
    <source>
        <dbReference type="EMBL" id="KAL3765851.1"/>
    </source>
</evidence>
<gene>
    <name evidence="2" type="ORF">ACHAWO_006396</name>
</gene>
<feature type="transmembrane region" description="Helical" evidence="1">
    <location>
        <begin position="113"/>
        <end position="135"/>
    </location>
</feature>
<keyword evidence="1" id="KW-0472">Membrane</keyword>
<evidence type="ECO:0000256" key="1">
    <source>
        <dbReference type="SAM" id="Phobius"/>
    </source>
</evidence>
<keyword evidence="1" id="KW-0812">Transmembrane</keyword>
<evidence type="ECO:0000313" key="3">
    <source>
        <dbReference type="Proteomes" id="UP001530400"/>
    </source>
</evidence>
<feature type="transmembrane region" description="Helical" evidence="1">
    <location>
        <begin position="81"/>
        <end position="101"/>
    </location>
</feature>
<dbReference type="EMBL" id="JALLPJ020001395">
    <property type="protein sequence ID" value="KAL3765851.1"/>
    <property type="molecule type" value="Genomic_DNA"/>
</dbReference>
<reference evidence="2 3" key="1">
    <citation type="submission" date="2024-10" db="EMBL/GenBank/DDBJ databases">
        <title>Updated reference genomes for cyclostephanoid diatoms.</title>
        <authorList>
            <person name="Roberts W.R."/>
            <person name="Alverson A.J."/>
        </authorList>
    </citation>
    <scope>NUCLEOTIDE SEQUENCE [LARGE SCALE GENOMIC DNA]</scope>
    <source>
        <strain evidence="2 3">AJA010-31</strain>
    </source>
</reference>
<accession>A0ABD3MSM1</accession>